<evidence type="ECO:0000313" key="2">
    <source>
        <dbReference type="EMBL" id="MFC5402440.1"/>
    </source>
</evidence>
<dbReference type="Gene3D" id="1.10.1660.10">
    <property type="match status" value="1"/>
</dbReference>
<dbReference type="EMBL" id="JBHSMI010000012">
    <property type="protein sequence ID" value="MFC5402440.1"/>
    <property type="molecule type" value="Genomic_DNA"/>
</dbReference>
<evidence type="ECO:0008006" key="4">
    <source>
        <dbReference type="Google" id="ProtNLM"/>
    </source>
</evidence>
<accession>A0ABW0HQF8</accession>
<evidence type="ECO:0000256" key="1">
    <source>
        <dbReference type="SAM" id="Coils"/>
    </source>
</evidence>
<name>A0ABW0HQF8_9BACL</name>
<sequence>MSDDVFKKFEGYHTIGAARERLLSMGANEPIPTIRNWSNDLHQLQVHTLPRNQRGERIYSEIDIQILLFIHEAKKRFGKNMTMDAISTMIQSDERFSKHLNYDPTDGGQTDPGTGLIASEHRIKEIIRSELEELNLVKEQMLRAQEELKSAKENYENQRLLLPDPAEEKRQRNIEIRTMLFDQLTTQKKIERRLADRAAKEWALNPKKKGFIFKSEDIEAKTTFIKEYVDSHFDEELKKEYEENNG</sequence>
<reference evidence="3" key="1">
    <citation type="journal article" date="2019" name="Int. J. Syst. Evol. Microbiol.">
        <title>The Global Catalogue of Microorganisms (GCM) 10K type strain sequencing project: providing services to taxonomists for standard genome sequencing and annotation.</title>
        <authorList>
            <consortium name="The Broad Institute Genomics Platform"/>
            <consortium name="The Broad Institute Genome Sequencing Center for Infectious Disease"/>
            <person name="Wu L."/>
            <person name="Ma J."/>
        </authorList>
    </citation>
    <scope>NUCLEOTIDE SEQUENCE [LARGE SCALE GENOMIC DNA]</scope>
    <source>
        <strain evidence="3">CGMCC 1.18575</strain>
    </source>
</reference>
<protein>
    <recommendedName>
        <fullName evidence="4">MerR family transcriptional regulator</fullName>
    </recommendedName>
</protein>
<dbReference type="RefSeq" id="WP_378130892.1">
    <property type="nucleotide sequence ID" value="NZ_JBHSMI010000012.1"/>
</dbReference>
<feature type="coiled-coil region" evidence="1">
    <location>
        <begin position="124"/>
        <end position="161"/>
    </location>
</feature>
<dbReference type="Proteomes" id="UP001596113">
    <property type="component" value="Unassembled WGS sequence"/>
</dbReference>
<keyword evidence="1" id="KW-0175">Coiled coil</keyword>
<organism evidence="2 3">
    <name type="scientific">Cohnella soli</name>
    <dbReference type="NCBI Taxonomy" id="425005"/>
    <lineage>
        <taxon>Bacteria</taxon>
        <taxon>Bacillati</taxon>
        <taxon>Bacillota</taxon>
        <taxon>Bacilli</taxon>
        <taxon>Bacillales</taxon>
        <taxon>Paenibacillaceae</taxon>
        <taxon>Cohnella</taxon>
    </lineage>
</organism>
<proteinExistence type="predicted"/>
<comment type="caution">
    <text evidence="2">The sequence shown here is derived from an EMBL/GenBank/DDBJ whole genome shotgun (WGS) entry which is preliminary data.</text>
</comment>
<gene>
    <name evidence="2" type="ORF">ACFPOF_06785</name>
</gene>
<keyword evidence="3" id="KW-1185">Reference proteome</keyword>
<evidence type="ECO:0000313" key="3">
    <source>
        <dbReference type="Proteomes" id="UP001596113"/>
    </source>
</evidence>